<evidence type="ECO:0000256" key="3">
    <source>
        <dbReference type="SAM" id="SignalP"/>
    </source>
</evidence>
<evidence type="ECO:0000259" key="4">
    <source>
        <dbReference type="Pfam" id="PF24981"/>
    </source>
</evidence>
<protein>
    <submittedName>
        <fullName evidence="5">T9SS type A sorting domain-containing protein</fullName>
    </submittedName>
</protein>
<accession>A0A4V1ZAA6</accession>
<dbReference type="RefSeq" id="WP_129922831.1">
    <property type="nucleotide sequence ID" value="NZ_SEWE01000057.1"/>
</dbReference>
<dbReference type="InterPro" id="IPR006652">
    <property type="entry name" value="Kelch_1"/>
</dbReference>
<evidence type="ECO:0000313" key="5">
    <source>
        <dbReference type="EMBL" id="RYU76403.1"/>
    </source>
</evidence>
<feature type="signal peptide" evidence="3">
    <location>
        <begin position="1"/>
        <end position="22"/>
    </location>
</feature>
<dbReference type="SMART" id="SM00612">
    <property type="entry name" value="Kelch"/>
    <property type="match status" value="5"/>
</dbReference>
<dbReference type="Gene3D" id="2.120.10.80">
    <property type="entry name" value="Kelch-type beta propeller"/>
    <property type="match status" value="2"/>
</dbReference>
<dbReference type="InterPro" id="IPR052392">
    <property type="entry name" value="Kelch-BTB_domain-containing"/>
</dbReference>
<dbReference type="Proteomes" id="UP000294155">
    <property type="component" value="Unassembled WGS sequence"/>
</dbReference>
<dbReference type="PANTHER" id="PTHR46375:SF3">
    <property type="entry name" value="KELCH REPEAT AND BTB DOMAIN-CONTAINING PROTEIN 13"/>
    <property type="match status" value="1"/>
</dbReference>
<evidence type="ECO:0000313" key="6">
    <source>
        <dbReference type="Proteomes" id="UP000294155"/>
    </source>
</evidence>
<dbReference type="InterPro" id="IPR011043">
    <property type="entry name" value="Gal_Oxase/kelch_b-propeller"/>
</dbReference>
<dbReference type="SUPFAM" id="SSF50965">
    <property type="entry name" value="Galactose oxidase, central domain"/>
    <property type="match status" value="1"/>
</dbReference>
<evidence type="ECO:0000256" key="1">
    <source>
        <dbReference type="ARBA" id="ARBA00022441"/>
    </source>
</evidence>
<dbReference type="OrthoDB" id="1493708at2"/>
<reference evidence="5 6" key="1">
    <citation type="submission" date="2019-02" db="EMBL/GenBank/DDBJ databases">
        <title>Bacterial novel species isolated from soil.</title>
        <authorList>
            <person name="Jung H.-Y."/>
        </authorList>
    </citation>
    <scope>NUCLEOTIDE SEQUENCE [LARGE SCALE GENOMIC DNA]</scope>
    <source>
        <strain evidence="5 6">1-3-3-3</strain>
    </source>
</reference>
<feature type="domain" description="Attractin/MKLN-like beta-propeller" evidence="4">
    <location>
        <begin position="86"/>
        <end position="339"/>
    </location>
</feature>
<sequence>MRRHLPALALVVMQAALPAAHAQQAAFRAQNGVVTSGGPTAAARALNTALPGALAARTAALSAWNVGASLAQARGQHAAAALNGKIYVWGGYSASEISSLEIYNPATNTWSAGAPLPQALRGHAHAVGNNGLLYSFSGVSGSDKVSSSYSYNPATNVWTTLAPIPVAVWEARATTGTDGRIYVLGGENNLYGNQIYNPTANTWTTGAPLPITTLGAAVVTDGSGRIHLIGGATNGYTAGTTHYVYNPVTDTWATAAALPTAIAQAGCTLGSDGKIYVIGGKGYTGNNSAPFFQSAYVYTPASDTWATDTSLPVQLGETKAVTLGSSIYTLAGCNGIFQSVVYRASLGNTYTWTGATSTAWALGSNWAGGVVPTATDNAIIPTGLSRYPVVSTAATAANVVVISGASLSLTDGSTLTVTGNWINDGTFNAAGNSTVALAGTAAQSLGGGSTMQLRNLTVGAAGATLTGRTEIQRLLTLNGNLATNGQQFLILSNNVGSGMVYNNGGVVTGSTMVQRYIDVASNADFGYRHFAPAVSGGTFNTLNIFPILPGALAAGPLQLNTAYNSAAQPGLVTPYPTVFSYDQSRVGAVAGPTGFDQGWQSPAVGSTLVPTAGFTINEPAGNFLELTGTSLNNGPFTRAGLTRTTADGGWALIGNPYPAPIDWNRVGRTNVDAAAYVYRSTGRYDGGYAAYVNGVGSNVLPMGQAFFVRVSTVGVSGSVAFTNASRETTFTDPTFARPARTETRPLLQLALRRAGTTAAGQQDDFYVYEQSGATPGFDSEFDALKVQLNGGDQPSLYQVEGAQGLAIQGLPAGSIPRALALGVQAPAAGTYEFSPAQLVNFAAGEALWLEDKLTGTWHDLRQGAYATQLSQGLSTARFVLHLHEARPLATKAAAWAGELQLYPNPAANAPVTVAATGVLGTTAELVLTNSLGQSVWQQTAVIAGRELRTQVPVAELARGVYQLQVRSAAGVLTRKLVLR</sequence>
<keyword evidence="1" id="KW-0880">Kelch repeat</keyword>
<feature type="chain" id="PRO_5020296359" evidence="3">
    <location>
        <begin position="23"/>
        <end position="979"/>
    </location>
</feature>
<gene>
    <name evidence="5" type="ORF">EWM57_18690</name>
</gene>
<dbReference type="NCBIfam" id="TIGR04183">
    <property type="entry name" value="Por_Secre_tail"/>
    <property type="match status" value="1"/>
</dbReference>
<dbReference type="PANTHER" id="PTHR46375">
    <property type="entry name" value="KELCH REPEAT AND BTB DOMAIN-CONTAINING PROTEIN 13-RELATED"/>
    <property type="match status" value="1"/>
</dbReference>
<organism evidence="5 6">
    <name type="scientific">Hymenobacter persicinus</name>
    <dbReference type="NCBI Taxonomy" id="2025506"/>
    <lineage>
        <taxon>Bacteria</taxon>
        <taxon>Pseudomonadati</taxon>
        <taxon>Bacteroidota</taxon>
        <taxon>Cytophagia</taxon>
        <taxon>Cytophagales</taxon>
        <taxon>Hymenobacteraceae</taxon>
        <taxon>Hymenobacter</taxon>
    </lineage>
</organism>
<keyword evidence="2" id="KW-0677">Repeat</keyword>
<dbReference type="InterPro" id="IPR015915">
    <property type="entry name" value="Kelch-typ_b-propeller"/>
</dbReference>
<evidence type="ECO:0000256" key="2">
    <source>
        <dbReference type="ARBA" id="ARBA00022737"/>
    </source>
</evidence>
<dbReference type="Pfam" id="PF24981">
    <property type="entry name" value="Beta-prop_ATRN-LZTR1"/>
    <property type="match status" value="1"/>
</dbReference>
<dbReference type="InterPro" id="IPR026444">
    <property type="entry name" value="Secre_tail"/>
</dbReference>
<dbReference type="EMBL" id="SEWE01000057">
    <property type="protein sequence ID" value="RYU76403.1"/>
    <property type="molecule type" value="Genomic_DNA"/>
</dbReference>
<keyword evidence="6" id="KW-1185">Reference proteome</keyword>
<keyword evidence="3" id="KW-0732">Signal</keyword>
<name>A0A4V1ZAA6_9BACT</name>
<dbReference type="InterPro" id="IPR056737">
    <property type="entry name" value="Beta-prop_ATRN-MKLN-like"/>
</dbReference>
<dbReference type="AlphaFoldDB" id="A0A4V1ZAA6"/>
<comment type="caution">
    <text evidence="5">The sequence shown here is derived from an EMBL/GenBank/DDBJ whole genome shotgun (WGS) entry which is preliminary data.</text>
</comment>
<proteinExistence type="predicted"/>